<evidence type="ECO:0000256" key="1">
    <source>
        <dbReference type="SAM" id="MobiDB-lite"/>
    </source>
</evidence>
<gene>
    <name evidence="2" type="ORF">JOH49_006382</name>
</gene>
<evidence type="ECO:0000313" key="3">
    <source>
        <dbReference type="Proteomes" id="UP000673383"/>
    </source>
</evidence>
<evidence type="ECO:0000313" key="2">
    <source>
        <dbReference type="EMBL" id="MBP1296629.1"/>
    </source>
</evidence>
<organism evidence="2 3">
    <name type="scientific">Bradyrhizobium elkanii</name>
    <dbReference type="NCBI Taxonomy" id="29448"/>
    <lineage>
        <taxon>Bacteria</taxon>
        <taxon>Pseudomonadati</taxon>
        <taxon>Pseudomonadota</taxon>
        <taxon>Alphaproteobacteria</taxon>
        <taxon>Hyphomicrobiales</taxon>
        <taxon>Nitrobacteraceae</taxon>
        <taxon>Bradyrhizobium</taxon>
    </lineage>
</organism>
<dbReference type="AlphaFoldDB" id="A0A8I1Y875"/>
<sequence>MNVADRAAVRPLAPRPHPGPGPETPKGSLNSAFAVADCAGSRRGARAGYSRLQTVTWTVTGLDQQNQQHKQSGYKLQPDSVFFARARAHARDLVTL</sequence>
<reference evidence="2" key="1">
    <citation type="submission" date="2021-02" db="EMBL/GenBank/DDBJ databases">
        <title>Genomic Encyclopedia of Type Strains, Phase IV (KMG-V): Genome sequencing to study the core and pangenomes of soil and plant-associated prokaryotes.</title>
        <authorList>
            <person name="Whitman W."/>
        </authorList>
    </citation>
    <scope>NUCLEOTIDE SEQUENCE</scope>
    <source>
        <strain evidence="2">USDA 406</strain>
    </source>
</reference>
<dbReference type="Proteomes" id="UP000673383">
    <property type="component" value="Unassembled WGS sequence"/>
</dbReference>
<comment type="caution">
    <text evidence="2">The sequence shown here is derived from an EMBL/GenBank/DDBJ whole genome shotgun (WGS) entry which is preliminary data.</text>
</comment>
<feature type="region of interest" description="Disordered" evidence="1">
    <location>
        <begin position="1"/>
        <end position="29"/>
    </location>
</feature>
<protein>
    <submittedName>
        <fullName evidence="2">Uncharacterized protein</fullName>
    </submittedName>
</protein>
<dbReference type="EMBL" id="JAFICZ010000001">
    <property type="protein sequence ID" value="MBP1296629.1"/>
    <property type="molecule type" value="Genomic_DNA"/>
</dbReference>
<name>A0A8I1Y875_BRAEL</name>
<accession>A0A8I1Y875</accession>
<feature type="compositionally biased region" description="Pro residues" evidence="1">
    <location>
        <begin position="13"/>
        <end position="23"/>
    </location>
</feature>
<proteinExistence type="predicted"/>